<keyword evidence="1" id="KW-0067">ATP-binding</keyword>
<accession>A0ABU2FSF8</accession>
<keyword evidence="1" id="KW-0547">Nucleotide-binding</keyword>
<feature type="region of interest" description="Disordered" evidence="2">
    <location>
        <begin position="412"/>
        <end position="434"/>
    </location>
</feature>
<dbReference type="Pfam" id="PF15632">
    <property type="entry name" value="ATPgrasp_Ter"/>
    <property type="match status" value="1"/>
</dbReference>
<evidence type="ECO:0000313" key="4">
    <source>
        <dbReference type="EMBL" id="MDS0283704.1"/>
    </source>
</evidence>
<dbReference type="SUPFAM" id="SSF56059">
    <property type="entry name" value="Glutathione synthetase ATP-binding domain-like"/>
    <property type="match status" value="1"/>
</dbReference>
<evidence type="ECO:0000259" key="3">
    <source>
        <dbReference type="PROSITE" id="PS50975"/>
    </source>
</evidence>
<dbReference type="PROSITE" id="PS50975">
    <property type="entry name" value="ATP_GRASP"/>
    <property type="match status" value="1"/>
</dbReference>
<dbReference type="Proteomes" id="UP001268864">
    <property type="component" value="Unassembled WGS sequence"/>
</dbReference>
<evidence type="ECO:0000313" key="5">
    <source>
        <dbReference type="Proteomes" id="UP001268864"/>
    </source>
</evidence>
<dbReference type="Gene3D" id="3.40.50.20">
    <property type="match status" value="1"/>
</dbReference>
<sequence length="434" mass="47352">MTDLDPTAWRTLVLDADSQAGLCVVRSLGKRGVPVTAASDSRRSLGALSTYAEDAVVHQPPATAPAAFIDELVGVLEDGDYFAVIPVNDATTNVVSRAKARLEATGTTVGVPGWDRAKLAYDKARTFDIAASLSVPTPETHAPEGLDDVERLADDVDYPVVVKSRSKYVRDAAGRLRLHRVGDDSYADGPDALVATYRDVLATNDHLNSFPPLVQGYVPGETTTTVGLADDGDLLAWFQERRLRTTPHSGGNSTVITGMRDQRMRDYAAEVVDALEWTGPLQIEFMHTPDDEYYLIEVNGRYWGSVPLAVDSGVDVPWLHLCQLAGYTPTNPPVYREDVVHQRLLYGDIKWLGERLLDGHPSAIPAFLAAFGYARPVFLRPEDPLPSVAAPLYWAGQRAKKVWEKARDAWVSESAASTEGDVETDVAAPVEEIR</sequence>
<name>A0ABU2FSF8_9EURY</name>
<gene>
    <name evidence="4" type="ORF">NDI86_16375</name>
</gene>
<keyword evidence="5" id="KW-1185">Reference proteome</keyword>
<organism evidence="4 5">
    <name type="scientific">Haloarcula onubensis</name>
    <dbReference type="NCBI Taxonomy" id="2950539"/>
    <lineage>
        <taxon>Archaea</taxon>
        <taxon>Methanobacteriati</taxon>
        <taxon>Methanobacteriota</taxon>
        <taxon>Stenosarchaea group</taxon>
        <taxon>Halobacteria</taxon>
        <taxon>Halobacteriales</taxon>
        <taxon>Haloarculaceae</taxon>
        <taxon>Haloarcula</taxon>
    </lineage>
</organism>
<proteinExistence type="predicted"/>
<reference evidence="4 5" key="1">
    <citation type="submission" date="2022-06" db="EMBL/GenBank/DDBJ databases">
        <title>Halomicroarcula sp. a new haloarchaeum isolate from saline soil.</title>
        <authorList>
            <person name="Strakova D."/>
            <person name="Galisteo C."/>
            <person name="Sanchez-Porro C."/>
            <person name="Ventosa A."/>
        </authorList>
    </citation>
    <scope>NUCLEOTIDE SEQUENCE [LARGE SCALE GENOMIC DNA]</scope>
    <source>
        <strain evidence="4 5">S3CR25-11</strain>
    </source>
</reference>
<evidence type="ECO:0000256" key="1">
    <source>
        <dbReference type="PROSITE-ProRule" id="PRU00409"/>
    </source>
</evidence>
<dbReference type="Gene3D" id="3.30.470.20">
    <property type="entry name" value="ATP-grasp fold, B domain"/>
    <property type="match status" value="1"/>
</dbReference>
<feature type="domain" description="ATP-grasp" evidence="3">
    <location>
        <begin position="127"/>
        <end position="325"/>
    </location>
</feature>
<comment type="caution">
    <text evidence="4">The sequence shown here is derived from an EMBL/GenBank/DDBJ whole genome shotgun (WGS) entry which is preliminary data.</text>
</comment>
<dbReference type="EMBL" id="JAMQOS010000005">
    <property type="protein sequence ID" value="MDS0283704.1"/>
    <property type="molecule type" value="Genomic_DNA"/>
</dbReference>
<dbReference type="RefSeq" id="WP_310901534.1">
    <property type="nucleotide sequence ID" value="NZ_JAMQOS010000005.1"/>
</dbReference>
<dbReference type="InterPro" id="IPR011761">
    <property type="entry name" value="ATP-grasp"/>
</dbReference>
<protein>
    <submittedName>
        <fullName evidence="4">ATP-grasp domain-containing protein</fullName>
    </submittedName>
</protein>
<evidence type="ECO:0000256" key="2">
    <source>
        <dbReference type="SAM" id="MobiDB-lite"/>
    </source>
</evidence>